<dbReference type="EMBL" id="JBJKFK010004616">
    <property type="protein sequence ID" value="KAL3308848.1"/>
    <property type="molecule type" value="Genomic_DNA"/>
</dbReference>
<feature type="transmembrane region" description="Helical" evidence="5">
    <location>
        <begin position="24"/>
        <end position="46"/>
    </location>
</feature>
<dbReference type="Pfam" id="PF00001">
    <property type="entry name" value="7tm_1"/>
    <property type="match status" value="1"/>
</dbReference>
<feature type="transmembrane region" description="Helical" evidence="5">
    <location>
        <begin position="198"/>
        <end position="223"/>
    </location>
</feature>
<comment type="subcellular location">
    <subcellularLocation>
        <location evidence="1">Membrane</location>
    </subcellularLocation>
</comment>
<evidence type="ECO:0000256" key="1">
    <source>
        <dbReference type="ARBA" id="ARBA00004370"/>
    </source>
</evidence>
<evidence type="ECO:0000259" key="6">
    <source>
        <dbReference type="PROSITE" id="PS50262"/>
    </source>
</evidence>
<dbReference type="PANTHER" id="PTHR46641">
    <property type="entry name" value="FMRFAMIDE RECEPTOR-RELATED"/>
    <property type="match status" value="1"/>
</dbReference>
<feature type="transmembrane region" description="Helical" evidence="5">
    <location>
        <begin position="366"/>
        <end position="386"/>
    </location>
</feature>
<name>A0ABD2PP41_9PLAT</name>
<dbReference type="GO" id="GO:0016020">
    <property type="term" value="C:membrane"/>
    <property type="evidence" value="ECO:0007669"/>
    <property type="project" value="UniProtKB-SubCell"/>
</dbReference>
<organism evidence="7 8">
    <name type="scientific">Cichlidogyrus casuarinus</name>
    <dbReference type="NCBI Taxonomy" id="1844966"/>
    <lineage>
        <taxon>Eukaryota</taxon>
        <taxon>Metazoa</taxon>
        <taxon>Spiralia</taxon>
        <taxon>Lophotrochozoa</taxon>
        <taxon>Platyhelminthes</taxon>
        <taxon>Monogenea</taxon>
        <taxon>Monopisthocotylea</taxon>
        <taxon>Dactylogyridea</taxon>
        <taxon>Ancyrocephalidae</taxon>
        <taxon>Cichlidogyrus</taxon>
    </lineage>
</organism>
<evidence type="ECO:0000313" key="7">
    <source>
        <dbReference type="EMBL" id="KAL3308848.1"/>
    </source>
</evidence>
<dbReference type="PANTHER" id="PTHR46641:SF2">
    <property type="entry name" value="FMRFAMIDE RECEPTOR"/>
    <property type="match status" value="1"/>
</dbReference>
<evidence type="ECO:0000256" key="2">
    <source>
        <dbReference type="ARBA" id="ARBA00022692"/>
    </source>
</evidence>
<proteinExistence type="predicted"/>
<dbReference type="Proteomes" id="UP001626550">
    <property type="component" value="Unassembled WGS sequence"/>
</dbReference>
<keyword evidence="8" id="KW-1185">Reference proteome</keyword>
<dbReference type="SUPFAM" id="SSF81321">
    <property type="entry name" value="Family A G protein-coupled receptor-like"/>
    <property type="match status" value="1"/>
</dbReference>
<evidence type="ECO:0000313" key="8">
    <source>
        <dbReference type="Proteomes" id="UP001626550"/>
    </source>
</evidence>
<dbReference type="InterPro" id="IPR052954">
    <property type="entry name" value="GPCR-Ligand_Int"/>
</dbReference>
<dbReference type="AlphaFoldDB" id="A0ABD2PP41"/>
<reference evidence="7 8" key="1">
    <citation type="submission" date="2024-11" db="EMBL/GenBank/DDBJ databases">
        <title>Adaptive evolution of stress response genes in parasites aligns with host niche diversity.</title>
        <authorList>
            <person name="Hahn C."/>
            <person name="Resl P."/>
        </authorList>
    </citation>
    <scope>NUCLEOTIDE SEQUENCE [LARGE SCALE GENOMIC DNA]</scope>
    <source>
        <strain evidence="7">EGGRZ-B1_66</strain>
        <tissue evidence="7">Body</tissue>
    </source>
</reference>
<sequence>MSASNNISENEESLKKNIVPQFDFIMYFYVQTIIIAIGIILNIINVSIFSQRRFNATTYVYMSAIALADIVTLATSLIPCHARCNSQVVGQEFCDRSKNFRHGIAQLLPVEHSLSSFTETVSAWITVVVAVERYITMRWPTSLAKTYFNLKAGRIHVLLVVVLAFALNSPTMFAMGVVRTNKLTVRATEFGESQIYAIYSWIRFISVQGIPLLLICFINYLLLRLMWRTMHSSTHSNYSKNKMLLPNEESAPCRMRTQLKINIHCFECCGNGSREYQGFLLGPAIKREQPKSRMNGNQRKMSQTLAQATNMANKQKERRQKAHNKLTILLIAVIILFLVGQIPSALAYKKIHPAIFPASWFSVYKTLARTFLLFTLCCTFFLYVSLNKHFRNALCMRAANFTRRTPRFTSSHFSEVFRIR</sequence>
<dbReference type="InterPro" id="IPR000276">
    <property type="entry name" value="GPCR_Rhodpsn"/>
</dbReference>
<feature type="domain" description="G-protein coupled receptors family 1 profile" evidence="6">
    <location>
        <begin position="41"/>
        <end position="383"/>
    </location>
</feature>
<feature type="transmembrane region" description="Helical" evidence="5">
    <location>
        <begin position="326"/>
        <end position="346"/>
    </location>
</feature>
<keyword evidence="4 5" id="KW-0472">Membrane</keyword>
<evidence type="ECO:0000256" key="5">
    <source>
        <dbReference type="SAM" id="Phobius"/>
    </source>
</evidence>
<dbReference type="PRINTS" id="PR00237">
    <property type="entry name" value="GPCRRHODOPSN"/>
</dbReference>
<keyword evidence="2 5" id="KW-0812">Transmembrane</keyword>
<evidence type="ECO:0000256" key="4">
    <source>
        <dbReference type="ARBA" id="ARBA00023136"/>
    </source>
</evidence>
<gene>
    <name evidence="7" type="ORF">Ciccas_012615</name>
</gene>
<comment type="caution">
    <text evidence="7">The sequence shown here is derived from an EMBL/GenBank/DDBJ whole genome shotgun (WGS) entry which is preliminary data.</text>
</comment>
<dbReference type="Gene3D" id="1.20.1070.10">
    <property type="entry name" value="Rhodopsin 7-helix transmembrane proteins"/>
    <property type="match status" value="1"/>
</dbReference>
<evidence type="ECO:0000256" key="3">
    <source>
        <dbReference type="ARBA" id="ARBA00022989"/>
    </source>
</evidence>
<accession>A0ABD2PP41</accession>
<keyword evidence="3 5" id="KW-1133">Transmembrane helix</keyword>
<dbReference type="PROSITE" id="PS50262">
    <property type="entry name" value="G_PROTEIN_RECEP_F1_2"/>
    <property type="match status" value="1"/>
</dbReference>
<dbReference type="InterPro" id="IPR017452">
    <property type="entry name" value="GPCR_Rhodpsn_7TM"/>
</dbReference>
<protein>
    <recommendedName>
        <fullName evidence="6">G-protein coupled receptors family 1 profile domain-containing protein</fullName>
    </recommendedName>
</protein>
<feature type="transmembrane region" description="Helical" evidence="5">
    <location>
        <begin position="155"/>
        <end position="178"/>
    </location>
</feature>